<feature type="domain" description="PDZ" evidence="13">
    <location>
        <begin position="138"/>
        <end position="191"/>
    </location>
</feature>
<dbReference type="GO" id="GO:0006508">
    <property type="term" value="P:proteolysis"/>
    <property type="evidence" value="ECO:0007669"/>
    <property type="project" value="UniProtKB-KW"/>
</dbReference>
<evidence type="ECO:0000256" key="10">
    <source>
        <dbReference type="ARBA" id="ARBA00023136"/>
    </source>
</evidence>
<dbReference type="PANTHER" id="PTHR42837:SF2">
    <property type="entry name" value="MEMBRANE METALLOPROTEASE ARASP2, CHLOROPLASTIC-RELATED"/>
    <property type="match status" value="1"/>
</dbReference>
<feature type="transmembrane region" description="Helical" evidence="11">
    <location>
        <begin position="288"/>
        <end position="307"/>
    </location>
</feature>
<proteinExistence type="inferred from homology"/>
<keyword evidence="8 11" id="KW-1133">Transmembrane helix</keyword>
<feature type="transmembrane region" description="Helical" evidence="11">
    <location>
        <begin position="334"/>
        <end position="353"/>
    </location>
</feature>
<dbReference type="InterPro" id="IPR004387">
    <property type="entry name" value="Pept_M50_Zn"/>
</dbReference>
<protein>
    <submittedName>
        <fullName evidence="14">Site-2 protease family protein</fullName>
    </submittedName>
</protein>
<dbReference type="Proteomes" id="UP000824071">
    <property type="component" value="Unassembled WGS sequence"/>
</dbReference>
<dbReference type="GO" id="GO:0016020">
    <property type="term" value="C:membrane"/>
    <property type="evidence" value="ECO:0007669"/>
    <property type="project" value="UniProtKB-SubCell"/>
</dbReference>
<comment type="similarity">
    <text evidence="3">Belongs to the peptidase M50B family.</text>
</comment>
<evidence type="ECO:0000256" key="3">
    <source>
        <dbReference type="ARBA" id="ARBA00007931"/>
    </source>
</evidence>
<evidence type="ECO:0000256" key="1">
    <source>
        <dbReference type="ARBA" id="ARBA00001947"/>
    </source>
</evidence>
<dbReference type="InterPro" id="IPR041489">
    <property type="entry name" value="PDZ_6"/>
</dbReference>
<dbReference type="InterPro" id="IPR008915">
    <property type="entry name" value="Peptidase_M50"/>
</dbReference>
<evidence type="ECO:0000256" key="9">
    <source>
        <dbReference type="ARBA" id="ARBA00023049"/>
    </source>
</evidence>
<evidence type="ECO:0000256" key="5">
    <source>
        <dbReference type="ARBA" id="ARBA00022692"/>
    </source>
</evidence>
<keyword evidence="9" id="KW-0482">Metalloprotease</keyword>
<feature type="domain" description="Peptidase M50" evidence="12">
    <location>
        <begin position="23"/>
        <end position="347"/>
    </location>
</feature>
<keyword evidence="6" id="KW-0378">Hydrolase</keyword>
<dbReference type="Pfam" id="PF17820">
    <property type="entry name" value="PDZ_6"/>
    <property type="match status" value="1"/>
</dbReference>
<evidence type="ECO:0000259" key="13">
    <source>
        <dbReference type="Pfam" id="PF17820"/>
    </source>
</evidence>
<evidence type="ECO:0000313" key="14">
    <source>
        <dbReference type="EMBL" id="HIU36404.1"/>
    </source>
</evidence>
<evidence type="ECO:0000313" key="15">
    <source>
        <dbReference type="Proteomes" id="UP000824071"/>
    </source>
</evidence>
<organism evidence="14 15">
    <name type="scientific">Candidatus Fimenecus excrementigallinarum</name>
    <dbReference type="NCBI Taxonomy" id="2840816"/>
    <lineage>
        <taxon>Bacteria</taxon>
        <taxon>Bacillati</taxon>
        <taxon>Bacillota</taxon>
        <taxon>Clostridia</taxon>
        <taxon>Candidatus Fimenecus</taxon>
    </lineage>
</organism>
<dbReference type="EMBL" id="DVMW01000041">
    <property type="protein sequence ID" value="HIU36404.1"/>
    <property type="molecule type" value="Genomic_DNA"/>
</dbReference>
<keyword evidence="5 11" id="KW-0812">Transmembrane</keyword>
<comment type="subcellular location">
    <subcellularLocation>
        <location evidence="2">Membrane</location>
        <topology evidence="2">Multi-pass membrane protein</topology>
    </subcellularLocation>
</comment>
<keyword evidence="7" id="KW-0862">Zinc</keyword>
<dbReference type="InterPro" id="IPR036034">
    <property type="entry name" value="PDZ_sf"/>
</dbReference>
<dbReference type="GO" id="GO:0004222">
    <property type="term" value="F:metalloendopeptidase activity"/>
    <property type="evidence" value="ECO:0007669"/>
    <property type="project" value="InterPro"/>
</dbReference>
<keyword evidence="4 14" id="KW-0645">Protease</keyword>
<evidence type="ECO:0000259" key="12">
    <source>
        <dbReference type="Pfam" id="PF02163"/>
    </source>
</evidence>
<reference evidence="14" key="1">
    <citation type="submission" date="2020-10" db="EMBL/GenBank/DDBJ databases">
        <authorList>
            <person name="Gilroy R."/>
        </authorList>
    </citation>
    <scope>NUCLEOTIDE SEQUENCE</scope>
    <source>
        <strain evidence="14">ChiGjej1B1-19959</strain>
    </source>
</reference>
<evidence type="ECO:0000256" key="8">
    <source>
        <dbReference type="ARBA" id="ARBA00022989"/>
    </source>
</evidence>
<name>A0A9D1IIF9_9FIRM</name>
<accession>A0A9D1IIF9</accession>
<evidence type="ECO:0000256" key="11">
    <source>
        <dbReference type="SAM" id="Phobius"/>
    </source>
</evidence>
<dbReference type="Pfam" id="PF02163">
    <property type="entry name" value="Peptidase_M50"/>
    <property type="match status" value="1"/>
</dbReference>
<evidence type="ECO:0000256" key="7">
    <source>
        <dbReference type="ARBA" id="ARBA00022833"/>
    </source>
</evidence>
<evidence type="ECO:0000256" key="2">
    <source>
        <dbReference type="ARBA" id="ARBA00004141"/>
    </source>
</evidence>
<dbReference type="CDD" id="cd06163">
    <property type="entry name" value="S2P-M50_PDZ_RseP-like"/>
    <property type="match status" value="1"/>
</dbReference>
<comment type="cofactor">
    <cofactor evidence="1">
        <name>Zn(2+)</name>
        <dbReference type="ChEBI" id="CHEBI:29105"/>
    </cofactor>
</comment>
<evidence type="ECO:0000256" key="4">
    <source>
        <dbReference type="ARBA" id="ARBA00022670"/>
    </source>
</evidence>
<keyword evidence="10 11" id="KW-0472">Membrane</keyword>
<comment type="caution">
    <text evidence="14">The sequence shown here is derived from an EMBL/GenBank/DDBJ whole genome shotgun (WGS) entry which is preliminary data.</text>
</comment>
<sequence>MKPLLLEMTASGVWNKIWTVALALLFFGLMILLHEFGHFAAAKLFKVRVNEFSVGMGPALWKRRRGDTLYAVRLLPIGGYTAMEGEDTDSEDDRAFCKKKVWQRMVVVVAGAAMNLVLGLVLMAILLATSGELVGTNVIYSMYDGAVSAQYGLQADDRIVEIDGHRLWSPQDLTYLLSRSDDGVFDFVVERDGETVELPGVHFATEEVDGITLVHYDFSVVGEEPNFCNVFVHAFTESASVVRTVWLSIFDLVTGRYGLSQLAGPIGTMDIISDVTASAAAEGRAGDLLMLLAFITINLGVANLLPLPALDGGRLLFLVLEGIRRKPIPAKYEGYVHAAGMVLLLLLMLVVSLNDILRIARG</sequence>
<dbReference type="Gene3D" id="2.30.42.10">
    <property type="match status" value="1"/>
</dbReference>
<feature type="transmembrane region" description="Helical" evidence="11">
    <location>
        <begin position="12"/>
        <end position="33"/>
    </location>
</feature>
<reference evidence="14" key="2">
    <citation type="journal article" date="2021" name="PeerJ">
        <title>Extensive microbial diversity within the chicken gut microbiome revealed by metagenomics and culture.</title>
        <authorList>
            <person name="Gilroy R."/>
            <person name="Ravi A."/>
            <person name="Getino M."/>
            <person name="Pursley I."/>
            <person name="Horton D.L."/>
            <person name="Alikhan N.F."/>
            <person name="Baker D."/>
            <person name="Gharbi K."/>
            <person name="Hall N."/>
            <person name="Watson M."/>
            <person name="Adriaenssens E.M."/>
            <person name="Foster-Nyarko E."/>
            <person name="Jarju S."/>
            <person name="Secka A."/>
            <person name="Antonio M."/>
            <person name="Oren A."/>
            <person name="Chaudhuri R.R."/>
            <person name="La Ragione R."/>
            <person name="Hildebrand F."/>
            <person name="Pallen M.J."/>
        </authorList>
    </citation>
    <scope>NUCLEOTIDE SEQUENCE</scope>
    <source>
        <strain evidence="14">ChiGjej1B1-19959</strain>
    </source>
</reference>
<dbReference type="AlphaFoldDB" id="A0A9D1IIF9"/>
<dbReference type="PANTHER" id="PTHR42837">
    <property type="entry name" value="REGULATOR OF SIGMA-E PROTEASE RSEP"/>
    <property type="match status" value="1"/>
</dbReference>
<gene>
    <name evidence="14" type="ORF">IAC53_07370</name>
</gene>
<feature type="transmembrane region" description="Helical" evidence="11">
    <location>
        <begin position="106"/>
        <end position="128"/>
    </location>
</feature>
<evidence type="ECO:0000256" key="6">
    <source>
        <dbReference type="ARBA" id="ARBA00022801"/>
    </source>
</evidence>
<dbReference type="SUPFAM" id="SSF50156">
    <property type="entry name" value="PDZ domain-like"/>
    <property type="match status" value="1"/>
</dbReference>